<reference evidence="2 3" key="1">
    <citation type="submission" date="2020-03" db="EMBL/GenBank/DDBJ databases">
        <title>Dissostichus mawsoni Genome sequencing and assembly.</title>
        <authorList>
            <person name="Park H."/>
        </authorList>
    </citation>
    <scope>NUCLEOTIDE SEQUENCE [LARGE SCALE GENOMIC DNA]</scope>
    <source>
        <strain evidence="2">DM0001</strain>
        <tissue evidence="2">Muscle</tissue>
    </source>
</reference>
<organism evidence="2 3">
    <name type="scientific">Dissostichus mawsoni</name>
    <name type="common">Antarctic cod</name>
    <dbReference type="NCBI Taxonomy" id="36200"/>
    <lineage>
        <taxon>Eukaryota</taxon>
        <taxon>Metazoa</taxon>
        <taxon>Chordata</taxon>
        <taxon>Craniata</taxon>
        <taxon>Vertebrata</taxon>
        <taxon>Euteleostomi</taxon>
        <taxon>Actinopterygii</taxon>
        <taxon>Neopterygii</taxon>
        <taxon>Teleostei</taxon>
        <taxon>Neoteleostei</taxon>
        <taxon>Acanthomorphata</taxon>
        <taxon>Eupercaria</taxon>
        <taxon>Perciformes</taxon>
        <taxon>Notothenioidei</taxon>
        <taxon>Nototheniidae</taxon>
        <taxon>Dissostichus</taxon>
    </lineage>
</organism>
<name>A0A7J5Z0L1_DISMA</name>
<comment type="caution">
    <text evidence="2">The sequence shown here is derived from an EMBL/GenBank/DDBJ whole genome shotgun (WGS) entry which is preliminary data.</text>
</comment>
<dbReference type="Proteomes" id="UP000518266">
    <property type="component" value="Unassembled WGS sequence"/>
</dbReference>
<dbReference type="EMBL" id="JAAKFY010000007">
    <property type="protein sequence ID" value="KAF3855220.1"/>
    <property type="molecule type" value="Genomic_DNA"/>
</dbReference>
<keyword evidence="3" id="KW-1185">Reference proteome</keyword>
<protein>
    <submittedName>
        <fullName evidence="2">Uncharacterized protein</fullName>
    </submittedName>
</protein>
<dbReference type="AlphaFoldDB" id="A0A7J5Z0L1"/>
<evidence type="ECO:0000256" key="1">
    <source>
        <dbReference type="SAM" id="MobiDB-lite"/>
    </source>
</evidence>
<dbReference type="OrthoDB" id="9966492at2759"/>
<sequence length="486" mass="54050">MLAWQESVEGSWAEEAPSADRTSAAWLVTSRYSWMNWYRFMMREASTIPADGSAPDLRAAGPSWLQQRERGSGRRLQRIQPLSLTGGDNEPHTLDVEADLMIHVGDLDAAAFKLTQRDVGRALPALLSVHRLLSHLQRSVVEDVLLSVLGARYYLNPADFSRFVKDYKKEIPRARWLPPEVLVHSAVSLGGVVVLKDVDVCVKAGRRVVRNVYGVFLEVVVLQLVLRSFVGGVVAHVLEQRGLEADHVLLGQQTPEVDEQPVAGHLLVEHEQEVSQAGQVSGVVQLPDVAQLGELQHHPVGPFSGGDHLLQPRQEVPGAAHVVLQHHVEVRQVGAEVEEESVVHVLLGTEPDAVLRVVVVPLQPVQRGVVLLRGLDHQQASRYDVVSKLPGDLLHQVLTPGQVKVCQVDHHHDLFQLLVAGLIEDGFDRLQERLKKRRKVMRKPRKGNMERFLKHLIFSTDFHMSLKISAGNQRLTGKLVVSETDL</sequence>
<gene>
    <name evidence="2" type="ORF">F7725_023275</name>
</gene>
<proteinExistence type="predicted"/>
<evidence type="ECO:0000313" key="3">
    <source>
        <dbReference type="Proteomes" id="UP000518266"/>
    </source>
</evidence>
<accession>A0A7J5Z0L1</accession>
<evidence type="ECO:0000313" key="2">
    <source>
        <dbReference type="EMBL" id="KAF3855220.1"/>
    </source>
</evidence>
<feature type="region of interest" description="Disordered" evidence="1">
    <location>
        <begin position="65"/>
        <end position="88"/>
    </location>
</feature>